<proteinExistence type="predicted"/>
<feature type="transmembrane region" description="Helical" evidence="1">
    <location>
        <begin position="71"/>
        <end position="91"/>
    </location>
</feature>
<evidence type="ECO:0000256" key="1">
    <source>
        <dbReference type="SAM" id="Phobius"/>
    </source>
</evidence>
<reference evidence="2" key="1">
    <citation type="submission" date="2013-08" db="EMBL/GenBank/DDBJ databases">
        <authorList>
            <person name="Mendez C."/>
            <person name="Richter M."/>
            <person name="Ferrer M."/>
            <person name="Sanchez J."/>
        </authorList>
    </citation>
    <scope>NUCLEOTIDE SEQUENCE</scope>
</reference>
<dbReference type="EMBL" id="AUZX01004965">
    <property type="protein sequence ID" value="EQD69545.1"/>
    <property type="molecule type" value="Genomic_DNA"/>
</dbReference>
<comment type="caution">
    <text evidence="2">The sequence shown here is derived from an EMBL/GenBank/DDBJ whole genome shotgun (WGS) entry which is preliminary data.</text>
</comment>
<feature type="non-terminal residue" evidence="2">
    <location>
        <position position="156"/>
    </location>
</feature>
<keyword evidence="1" id="KW-0812">Transmembrane</keyword>
<evidence type="ECO:0000313" key="2">
    <source>
        <dbReference type="EMBL" id="EQD69545.1"/>
    </source>
</evidence>
<feature type="transmembrane region" description="Helical" evidence="1">
    <location>
        <begin position="26"/>
        <end position="45"/>
    </location>
</feature>
<organism evidence="2">
    <name type="scientific">mine drainage metagenome</name>
    <dbReference type="NCBI Taxonomy" id="410659"/>
    <lineage>
        <taxon>unclassified sequences</taxon>
        <taxon>metagenomes</taxon>
        <taxon>ecological metagenomes</taxon>
    </lineage>
</organism>
<reference evidence="2" key="2">
    <citation type="journal article" date="2014" name="ISME J.">
        <title>Microbial stratification in low pH oxic and suboxic macroscopic growths along an acid mine drainage.</title>
        <authorList>
            <person name="Mendez-Garcia C."/>
            <person name="Mesa V."/>
            <person name="Sprenger R.R."/>
            <person name="Richter M."/>
            <person name="Diez M.S."/>
            <person name="Solano J."/>
            <person name="Bargiela R."/>
            <person name="Golyshina O.V."/>
            <person name="Manteca A."/>
            <person name="Ramos J.L."/>
            <person name="Gallego J.R."/>
            <person name="Llorente I."/>
            <person name="Martins Dos Santos V.A."/>
            <person name="Jensen O.N."/>
            <person name="Pelaez A.I."/>
            <person name="Sanchez J."/>
            <person name="Ferrer M."/>
        </authorList>
    </citation>
    <scope>NUCLEOTIDE SEQUENCE</scope>
</reference>
<sequence length="156" mass="16011">MTGLRSPIAPAISAGLLPLTLGIHSLWYPPSLLIGTGVLAGVAALRARMGATAARTVAPARDRVDDEVEEAPATLSWVPFFVVFLILAVVAADLTGWRLVLFPPLVVIGFEAFAHSTVCPWAGRPIALGVACGLTATAGVLCVHFLGAGPLGAMCS</sequence>
<feature type="transmembrane region" description="Helical" evidence="1">
    <location>
        <begin position="126"/>
        <end position="146"/>
    </location>
</feature>
<name>T1CLI2_9ZZZZ</name>
<keyword evidence="1" id="KW-1133">Transmembrane helix</keyword>
<accession>T1CLI2</accession>
<dbReference type="AlphaFoldDB" id="T1CLI2"/>
<protein>
    <submittedName>
        <fullName evidence="2">Uncharacterized protein</fullName>
    </submittedName>
</protein>
<keyword evidence="1" id="KW-0472">Membrane</keyword>
<gene>
    <name evidence="2" type="ORF">B1A_06866</name>
</gene>
<feature type="transmembrane region" description="Helical" evidence="1">
    <location>
        <begin position="97"/>
        <end position="114"/>
    </location>
</feature>